<dbReference type="GO" id="GO:0008010">
    <property type="term" value="F:structural constituent of chitin-based larval cuticle"/>
    <property type="evidence" value="ECO:0007669"/>
    <property type="project" value="TreeGrafter"/>
</dbReference>
<gene>
    <name evidence="5" type="ORF">HERILL_LOCUS125</name>
</gene>
<evidence type="ECO:0000313" key="5">
    <source>
        <dbReference type="EMBL" id="CAD7076726.1"/>
    </source>
</evidence>
<keyword evidence="6" id="KW-1185">Reference proteome</keyword>
<feature type="chain" id="PRO_5030974332" description="Larval cuticle protein LCP-30" evidence="4">
    <location>
        <begin position="24"/>
        <end position="268"/>
    </location>
</feature>
<dbReference type="FunCoup" id="A0A7R8UA37">
    <property type="interactions" value="17"/>
</dbReference>
<feature type="compositionally biased region" description="Basic and acidic residues" evidence="3">
    <location>
        <begin position="67"/>
        <end position="76"/>
    </location>
</feature>
<evidence type="ECO:0000256" key="1">
    <source>
        <dbReference type="ARBA" id="ARBA00022460"/>
    </source>
</evidence>
<feature type="region of interest" description="Disordered" evidence="3">
    <location>
        <begin position="67"/>
        <end position="146"/>
    </location>
</feature>
<reference evidence="5 6" key="1">
    <citation type="submission" date="2020-11" db="EMBL/GenBank/DDBJ databases">
        <authorList>
            <person name="Wallbank WR R."/>
            <person name="Pardo Diaz C."/>
            <person name="Kozak K."/>
            <person name="Martin S."/>
            <person name="Jiggins C."/>
            <person name="Moest M."/>
            <person name="Warren A I."/>
            <person name="Generalovic N T."/>
            <person name="Byers J.R.P. K."/>
            <person name="Montejo-Kovacevich G."/>
            <person name="Yen C E."/>
        </authorList>
    </citation>
    <scope>NUCLEOTIDE SEQUENCE [LARGE SCALE GENOMIC DNA]</scope>
</reference>
<dbReference type="OrthoDB" id="6379191at2759"/>
<dbReference type="GO" id="GO:0062129">
    <property type="term" value="C:chitin-based extracellular matrix"/>
    <property type="evidence" value="ECO:0007669"/>
    <property type="project" value="TreeGrafter"/>
</dbReference>
<organism evidence="5 6">
    <name type="scientific">Hermetia illucens</name>
    <name type="common">Black soldier fly</name>
    <dbReference type="NCBI Taxonomy" id="343691"/>
    <lineage>
        <taxon>Eukaryota</taxon>
        <taxon>Metazoa</taxon>
        <taxon>Ecdysozoa</taxon>
        <taxon>Arthropoda</taxon>
        <taxon>Hexapoda</taxon>
        <taxon>Insecta</taxon>
        <taxon>Pterygota</taxon>
        <taxon>Neoptera</taxon>
        <taxon>Endopterygota</taxon>
        <taxon>Diptera</taxon>
        <taxon>Brachycera</taxon>
        <taxon>Stratiomyomorpha</taxon>
        <taxon>Stratiomyidae</taxon>
        <taxon>Hermetiinae</taxon>
        <taxon>Hermetia</taxon>
    </lineage>
</organism>
<dbReference type="PROSITE" id="PS00233">
    <property type="entry name" value="CHIT_BIND_RR_1"/>
    <property type="match status" value="1"/>
</dbReference>
<evidence type="ECO:0008006" key="7">
    <source>
        <dbReference type="Google" id="ProtNLM"/>
    </source>
</evidence>
<dbReference type="Pfam" id="PF00379">
    <property type="entry name" value="Chitin_bind_4"/>
    <property type="match status" value="1"/>
</dbReference>
<feature type="compositionally biased region" description="Low complexity" evidence="3">
    <location>
        <begin position="123"/>
        <end position="144"/>
    </location>
</feature>
<dbReference type="PANTHER" id="PTHR10380">
    <property type="entry name" value="CUTICLE PROTEIN"/>
    <property type="match status" value="1"/>
</dbReference>
<evidence type="ECO:0000256" key="2">
    <source>
        <dbReference type="PROSITE-ProRule" id="PRU00497"/>
    </source>
</evidence>
<feature type="signal peptide" evidence="4">
    <location>
        <begin position="1"/>
        <end position="23"/>
    </location>
</feature>
<keyword evidence="4" id="KW-0732">Signal</keyword>
<evidence type="ECO:0000256" key="3">
    <source>
        <dbReference type="SAM" id="MobiDB-lite"/>
    </source>
</evidence>
<dbReference type="Proteomes" id="UP000594454">
    <property type="component" value="Chromosome 1"/>
</dbReference>
<dbReference type="InterPro" id="IPR000618">
    <property type="entry name" value="Insect_cuticle"/>
</dbReference>
<dbReference type="InterPro" id="IPR031311">
    <property type="entry name" value="CHIT_BIND_RR_consensus"/>
</dbReference>
<dbReference type="InterPro" id="IPR050468">
    <property type="entry name" value="Cuticle_Struct_Prot"/>
</dbReference>
<accession>A0A7R8UA37</accession>
<dbReference type="PANTHER" id="PTHR10380:SF200">
    <property type="entry name" value="CUTICULAR PROTEIN 49AB-RELATED"/>
    <property type="match status" value="1"/>
</dbReference>
<dbReference type="AlphaFoldDB" id="A0A7R8UA37"/>
<protein>
    <recommendedName>
        <fullName evidence="7">Larval cuticle protein LCP-30</fullName>
    </recommendedName>
</protein>
<evidence type="ECO:0000256" key="4">
    <source>
        <dbReference type="SAM" id="SignalP"/>
    </source>
</evidence>
<feature type="compositionally biased region" description="Basic and acidic residues" evidence="3">
    <location>
        <begin position="90"/>
        <end position="102"/>
    </location>
</feature>
<dbReference type="InParanoid" id="A0A7R8UA37"/>
<keyword evidence="1 2" id="KW-0193">Cuticle</keyword>
<dbReference type="EMBL" id="LR899009">
    <property type="protein sequence ID" value="CAD7076726.1"/>
    <property type="molecule type" value="Genomic_DNA"/>
</dbReference>
<evidence type="ECO:0000313" key="6">
    <source>
        <dbReference type="Proteomes" id="UP000594454"/>
    </source>
</evidence>
<proteinExistence type="predicted"/>
<dbReference type="PROSITE" id="PS51155">
    <property type="entry name" value="CHIT_BIND_RR_2"/>
    <property type="match status" value="1"/>
</dbReference>
<sequence>MHLVKLVGAVVVFSALFTVGILAQDDGSYRPSSTTRRPFYSFPVISTTRRPYEGRYIAGNDGRYRGGNDGRYRAGDGRYVPNPNEGRYVPSDEGKYSHRDVPYRPGGGEYTGGYKPDKDASYRTSTTFRPTPTTTSRSTASFRPYTYSTTQIAARPTVKGKGTGEGRGGWKIIRSEKEEAEDGYHYLFETENGILGEESGRVENVGKDEEGLKATGFYEYTGDDGNLYRVEYSADENGFNPKGDHIWPIPDSVRRTLEWLRANGELDR</sequence>
<name>A0A7R8UA37_HERIL</name>